<dbReference type="SMART" id="SM00184">
    <property type="entry name" value="RING"/>
    <property type="match status" value="1"/>
</dbReference>
<dbReference type="InterPro" id="IPR051834">
    <property type="entry name" value="RING_finger_E3_ligase"/>
</dbReference>
<feature type="domain" description="RING-type" evidence="10">
    <location>
        <begin position="222"/>
        <end position="263"/>
    </location>
</feature>
<dbReference type="GO" id="GO:0008270">
    <property type="term" value="F:zinc ion binding"/>
    <property type="evidence" value="ECO:0007669"/>
    <property type="project" value="UniProtKB-KW"/>
</dbReference>
<evidence type="ECO:0000256" key="3">
    <source>
        <dbReference type="ARBA" id="ARBA00022679"/>
    </source>
</evidence>
<dbReference type="GO" id="GO:0016567">
    <property type="term" value="P:protein ubiquitination"/>
    <property type="evidence" value="ECO:0007669"/>
    <property type="project" value="UniProtKB-ARBA"/>
</dbReference>
<evidence type="ECO:0000256" key="2">
    <source>
        <dbReference type="ARBA" id="ARBA00012483"/>
    </source>
</evidence>
<dbReference type="EC" id="2.3.2.27" evidence="2"/>
<keyword evidence="6" id="KW-0833">Ubl conjugation pathway</keyword>
<dbReference type="SUPFAM" id="SSF57850">
    <property type="entry name" value="RING/U-box"/>
    <property type="match status" value="1"/>
</dbReference>
<dbReference type="PANTHER" id="PTHR45931">
    <property type="entry name" value="SI:CH211-59O9.10"/>
    <property type="match status" value="1"/>
</dbReference>
<evidence type="ECO:0000256" key="7">
    <source>
        <dbReference type="ARBA" id="ARBA00022833"/>
    </source>
</evidence>
<keyword evidence="3" id="KW-0808">Transferase</keyword>
<name>A0A9W9VH08_9EURO</name>
<feature type="compositionally biased region" description="Polar residues" evidence="9">
    <location>
        <begin position="270"/>
        <end position="281"/>
    </location>
</feature>
<reference evidence="11" key="2">
    <citation type="journal article" date="2023" name="IMA Fungus">
        <title>Comparative genomic study of the Penicillium genus elucidates a diverse pangenome and 15 lateral gene transfer events.</title>
        <authorList>
            <person name="Petersen C."/>
            <person name="Sorensen T."/>
            <person name="Nielsen M.R."/>
            <person name="Sondergaard T.E."/>
            <person name="Sorensen J.L."/>
            <person name="Fitzpatrick D.A."/>
            <person name="Frisvad J.C."/>
            <person name="Nielsen K.L."/>
        </authorList>
    </citation>
    <scope>NUCLEOTIDE SEQUENCE</scope>
    <source>
        <strain evidence="11">IBT 29864</strain>
    </source>
</reference>
<evidence type="ECO:0000256" key="5">
    <source>
        <dbReference type="ARBA" id="ARBA00022771"/>
    </source>
</evidence>
<dbReference type="Gene3D" id="3.30.40.10">
    <property type="entry name" value="Zinc/RING finger domain, C3HC4 (zinc finger)"/>
    <property type="match status" value="1"/>
</dbReference>
<feature type="region of interest" description="Disordered" evidence="9">
    <location>
        <begin position="1"/>
        <end position="24"/>
    </location>
</feature>
<keyword evidence="5 8" id="KW-0863">Zinc-finger</keyword>
<evidence type="ECO:0000313" key="12">
    <source>
        <dbReference type="Proteomes" id="UP001147782"/>
    </source>
</evidence>
<dbReference type="GO" id="GO:0061630">
    <property type="term" value="F:ubiquitin protein ligase activity"/>
    <property type="evidence" value="ECO:0007669"/>
    <property type="project" value="UniProtKB-EC"/>
</dbReference>
<dbReference type="PROSITE" id="PS50089">
    <property type="entry name" value="ZF_RING_2"/>
    <property type="match status" value="1"/>
</dbReference>
<dbReference type="GO" id="GO:0005634">
    <property type="term" value="C:nucleus"/>
    <property type="evidence" value="ECO:0007669"/>
    <property type="project" value="TreeGrafter"/>
</dbReference>
<evidence type="ECO:0000256" key="9">
    <source>
        <dbReference type="SAM" id="MobiDB-lite"/>
    </source>
</evidence>
<feature type="region of interest" description="Disordered" evidence="9">
    <location>
        <begin position="268"/>
        <end position="359"/>
    </location>
</feature>
<keyword evidence="7" id="KW-0862">Zinc</keyword>
<comment type="caution">
    <text evidence="11">The sequence shown here is derived from an EMBL/GenBank/DDBJ whole genome shotgun (WGS) entry which is preliminary data.</text>
</comment>
<dbReference type="GO" id="GO:0006511">
    <property type="term" value="P:ubiquitin-dependent protein catabolic process"/>
    <property type="evidence" value="ECO:0007669"/>
    <property type="project" value="TreeGrafter"/>
</dbReference>
<dbReference type="OrthoDB" id="8062037at2759"/>
<dbReference type="EMBL" id="JAPZBS010000002">
    <property type="protein sequence ID" value="KAJ5380499.1"/>
    <property type="molecule type" value="Genomic_DNA"/>
</dbReference>
<evidence type="ECO:0000313" key="11">
    <source>
        <dbReference type="EMBL" id="KAJ5380499.1"/>
    </source>
</evidence>
<gene>
    <name evidence="11" type="ORF">N7496_002927</name>
</gene>
<dbReference type="AlphaFoldDB" id="A0A9W9VH08"/>
<evidence type="ECO:0000259" key="10">
    <source>
        <dbReference type="PROSITE" id="PS50089"/>
    </source>
</evidence>
<evidence type="ECO:0000256" key="1">
    <source>
        <dbReference type="ARBA" id="ARBA00000900"/>
    </source>
</evidence>
<organism evidence="11 12">
    <name type="scientific">Penicillium cataractarum</name>
    <dbReference type="NCBI Taxonomy" id="2100454"/>
    <lineage>
        <taxon>Eukaryota</taxon>
        <taxon>Fungi</taxon>
        <taxon>Dikarya</taxon>
        <taxon>Ascomycota</taxon>
        <taxon>Pezizomycotina</taxon>
        <taxon>Eurotiomycetes</taxon>
        <taxon>Eurotiomycetidae</taxon>
        <taxon>Eurotiales</taxon>
        <taxon>Aspergillaceae</taxon>
        <taxon>Penicillium</taxon>
    </lineage>
</organism>
<keyword evidence="4" id="KW-0479">Metal-binding</keyword>
<evidence type="ECO:0000256" key="6">
    <source>
        <dbReference type="ARBA" id="ARBA00022786"/>
    </source>
</evidence>
<dbReference type="FunFam" id="3.30.40.10:FF:000127">
    <property type="entry name" value="E3 ubiquitin-protein ligase RNF181"/>
    <property type="match status" value="1"/>
</dbReference>
<comment type="catalytic activity">
    <reaction evidence="1">
        <text>S-ubiquitinyl-[E2 ubiquitin-conjugating enzyme]-L-cysteine + [acceptor protein]-L-lysine = [E2 ubiquitin-conjugating enzyme]-L-cysteine + N(6)-ubiquitinyl-[acceptor protein]-L-lysine.</text>
        <dbReference type="EC" id="2.3.2.27"/>
    </reaction>
</comment>
<dbReference type="PANTHER" id="PTHR45931:SF3">
    <property type="entry name" value="RING ZINC FINGER-CONTAINING PROTEIN"/>
    <property type="match status" value="1"/>
</dbReference>
<dbReference type="GeneID" id="81435035"/>
<accession>A0A9W9VH08</accession>
<dbReference type="InterPro" id="IPR001841">
    <property type="entry name" value="Znf_RING"/>
</dbReference>
<dbReference type="InterPro" id="IPR013083">
    <property type="entry name" value="Znf_RING/FYVE/PHD"/>
</dbReference>
<evidence type="ECO:0000256" key="8">
    <source>
        <dbReference type="PROSITE-ProRule" id="PRU00175"/>
    </source>
</evidence>
<keyword evidence="12" id="KW-1185">Reference proteome</keyword>
<dbReference type="RefSeq" id="XP_056558070.1">
    <property type="nucleotide sequence ID" value="XM_056695858.1"/>
</dbReference>
<protein>
    <recommendedName>
        <fullName evidence="2">RING-type E3 ubiquitin transferase</fullName>
        <ecNumber evidence="2">2.3.2.27</ecNumber>
    </recommendedName>
</protein>
<feature type="compositionally biased region" description="Low complexity" evidence="9">
    <location>
        <begin position="302"/>
        <end position="344"/>
    </location>
</feature>
<reference evidence="11" key="1">
    <citation type="submission" date="2022-11" db="EMBL/GenBank/DDBJ databases">
        <authorList>
            <person name="Petersen C."/>
        </authorList>
    </citation>
    <scope>NUCLEOTIDE SEQUENCE</scope>
    <source>
        <strain evidence="11">IBT 29864</strain>
    </source>
</reference>
<evidence type="ECO:0000256" key="4">
    <source>
        <dbReference type="ARBA" id="ARBA00022723"/>
    </source>
</evidence>
<sequence length="359" mass="39365">MPPRTSGWTEAGAPGYSHRSYRSPDGRFTFSTTTIGGSYSSRHEGQLDQLPAVMQSIGALFQGLSGTYDHHQTQRGPGMEMPPHSHAAGMREPDVMHDRFQAHHERARRHEEYFFRDPDGPQHMESPGPNLVDFLEALRGNPRIATREGAANPFAMLSALMNVDRNGDAVYSQEELDRVISQLIDHTQQGTAPPPATDTAIRSLPTKKMTREMMGSDGTAECSICMDPVELNTEVTVLPCTHWFHFDCIKAWLNQHNTCPHCRRSIDATGVTSPGEGTSENPVIIPDSPESSSSPRLRRRSSPITSRSIRSARSSMSRSSRTSPSPEMGESGTRRGSSGESSRGGITGWVWSRFGGGSS</sequence>
<proteinExistence type="predicted"/>
<dbReference type="Proteomes" id="UP001147782">
    <property type="component" value="Unassembled WGS sequence"/>
</dbReference>
<dbReference type="Pfam" id="PF13639">
    <property type="entry name" value="zf-RING_2"/>
    <property type="match status" value="1"/>
</dbReference>